<protein>
    <recommendedName>
        <fullName evidence="2">tRNA-intron lyase</fullName>
        <ecNumber evidence="2">4.6.1.16</ecNumber>
    </recommendedName>
</protein>
<dbReference type="InterPro" id="IPR036167">
    <property type="entry name" value="tRNA_intron_Endo_cat-like_sf"/>
</dbReference>
<dbReference type="InterPro" id="IPR011856">
    <property type="entry name" value="tRNA_endonuc-like_dom_sf"/>
</dbReference>
<evidence type="ECO:0000313" key="8">
    <source>
        <dbReference type="EMBL" id="GIL66099.1"/>
    </source>
</evidence>
<gene>
    <name evidence="8" type="ORF">Vafri_19705</name>
</gene>
<accession>A0A8J4F9Q3</accession>
<evidence type="ECO:0000256" key="3">
    <source>
        <dbReference type="ARBA" id="ARBA00022694"/>
    </source>
</evidence>
<name>A0A8J4F9Q3_9CHLO</name>
<dbReference type="GO" id="GO:0000213">
    <property type="term" value="F:tRNA-intron lyase activity"/>
    <property type="evidence" value="ECO:0007669"/>
    <property type="project" value="UniProtKB-EC"/>
</dbReference>
<dbReference type="GO" id="GO:0000379">
    <property type="term" value="P:tRNA-type intron splice site recognition and cleavage"/>
    <property type="evidence" value="ECO:0007669"/>
    <property type="project" value="TreeGrafter"/>
</dbReference>
<dbReference type="SUPFAM" id="SSF53032">
    <property type="entry name" value="tRNA-intron endonuclease catalytic domain-like"/>
    <property type="match status" value="1"/>
</dbReference>
<comment type="caution">
    <text evidence="8">The sequence shown here is derived from an EMBL/GenBank/DDBJ whole genome shotgun (WGS) entry which is preliminary data.</text>
</comment>
<sequence>MDNPIPCYIAGNKGYVWDASGAIRLRKKHRIMGCLIGNVAQFKNQNEVNYLPLELSADEVTLAAQQGWVELFPETSASVRAAAAAAAAAAVARTARLTRAGSSLATDPDWEEAYQEYYSQYDPRVGFTGRYLPVLGAKRRQLSHLQPDSRYENFSARDPGAAAAPCTQAWLNDVVPPPLPAAAASETMKNAEIVDRSEPAWRAVVATGGPYTLPLTAAAAAGARAGHVVPAASEPLAKAKTSCSPARRIVTTGISGELAAARAGETAAADASMGDATAAVDKAQIVCNAGLSRVGWTYPAAPQERLRFAVFCDLHRQGFMMTGGIKFGSDMLAYPGDPSLYHAQFTVRPVSREEAINPMILKAVARGSHAARKHLLLAFYEEQANEAVLEQPPRIRYMSFAPESGFGSKD</sequence>
<dbReference type="InterPro" id="IPR006677">
    <property type="entry name" value="tRNA_intron_Endonuc_cat-like"/>
</dbReference>
<dbReference type="EC" id="4.6.1.16" evidence="2"/>
<evidence type="ECO:0000256" key="5">
    <source>
        <dbReference type="ARBA" id="ARBA00034031"/>
    </source>
</evidence>
<dbReference type="GO" id="GO:0005634">
    <property type="term" value="C:nucleus"/>
    <property type="evidence" value="ECO:0007669"/>
    <property type="project" value="UniProtKB-ARBA"/>
</dbReference>
<dbReference type="InterPro" id="IPR059049">
    <property type="entry name" value="TSEN34_N"/>
</dbReference>
<keyword evidence="9" id="KW-1185">Reference proteome</keyword>
<dbReference type="Proteomes" id="UP000747399">
    <property type="component" value="Unassembled WGS sequence"/>
</dbReference>
<feature type="domain" description="TSEN34 N-terminal" evidence="7">
    <location>
        <begin position="5"/>
        <end position="72"/>
    </location>
</feature>
<dbReference type="EMBL" id="BNCO01000081">
    <property type="protein sequence ID" value="GIL66099.1"/>
    <property type="molecule type" value="Genomic_DNA"/>
</dbReference>
<evidence type="ECO:0000256" key="1">
    <source>
        <dbReference type="ARBA" id="ARBA00008078"/>
    </source>
</evidence>
<reference evidence="8" key="1">
    <citation type="journal article" date="2021" name="Proc. Natl. Acad. Sci. U.S.A.">
        <title>Three genomes in the algal genus Volvox reveal the fate of a haploid sex-determining region after a transition to homothallism.</title>
        <authorList>
            <person name="Yamamoto K."/>
            <person name="Hamaji T."/>
            <person name="Kawai-Toyooka H."/>
            <person name="Matsuzaki R."/>
            <person name="Takahashi F."/>
            <person name="Nishimura Y."/>
            <person name="Kawachi M."/>
            <person name="Noguchi H."/>
            <person name="Minakuchi Y."/>
            <person name="Umen J.G."/>
            <person name="Toyoda A."/>
            <person name="Nozaki H."/>
        </authorList>
    </citation>
    <scope>NUCLEOTIDE SEQUENCE</scope>
    <source>
        <strain evidence="8">NIES-3780</strain>
    </source>
</reference>
<evidence type="ECO:0000256" key="4">
    <source>
        <dbReference type="ARBA" id="ARBA00023239"/>
    </source>
</evidence>
<dbReference type="CDD" id="cd22363">
    <property type="entry name" value="tRNA-intron_lyase_C"/>
    <property type="match status" value="1"/>
</dbReference>
<dbReference type="AlphaFoldDB" id="A0A8J4F9Q3"/>
<keyword evidence="4" id="KW-0456">Lyase</keyword>
<dbReference type="GO" id="GO:0003676">
    <property type="term" value="F:nucleic acid binding"/>
    <property type="evidence" value="ECO:0007669"/>
    <property type="project" value="InterPro"/>
</dbReference>
<dbReference type="Gene3D" id="3.40.1350.10">
    <property type="match status" value="1"/>
</dbReference>
<evidence type="ECO:0000256" key="2">
    <source>
        <dbReference type="ARBA" id="ARBA00012573"/>
    </source>
</evidence>
<evidence type="ECO:0000313" key="9">
    <source>
        <dbReference type="Proteomes" id="UP000747399"/>
    </source>
</evidence>
<dbReference type="Pfam" id="PF26577">
    <property type="entry name" value="TSEN34_N"/>
    <property type="match status" value="1"/>
</dbReference>
<dbReference type="PANTHER" id="PTHR13070">
    <property type="entry name" value="TRNA-SPLICING ENDONUCLEASE SUBUNIT SEN34-RELATED"/>
    <property type="match status" value="1"/>
</dbReference>
<dbReference type="PANTHER" id="PTHR13070:SF0">
    <property type="entry name" value="TRNA-SPLICING ENDONUCLEASE SUBUNIT SEN34"/>
    <property type="match status" value="1"/>
</dbReference>
<comment type="similarity">
    <text evidence="1">Belongs to the tRNA-intron endonuclease family.</text>
</comment>
<organism evidence="8 9">
    <name type="scientific">Volvox africanus</name>
    <dbReference type="NCBI Taxonomy" id="51714"/>
    <lineage>
        <taxon>Eukaryota</taxon>
        <taxon>Viridiplantae</taxon>
        <taxon>Chlorophyta</taxon>
        <taxon>core chlorophytes</taxon>
        <taxon>Chlorophyceae</taxon>
        <taxon>CS clade</taxon>
        <taxon>Chlamydomonadales</taxon>
        <taxon>Volvocaceae</taxon>
        <taxon>Volvox</taxon>
    </lineage>
</organism>
<proteinExistence type="inferred from homology"/>
<keyword evidence="3" id="KW-0819">tRNA processing</keyword>
<evidence type="ECO:0000259" key="6">
    <source>
        <dbReference type="Pfam" id="PF01974"/>
    </source>
</evidence>
<evidence type="ECO:0000259" key="7">
    <source>
        <dbReference type="Pfam" id="PF26577"/>
    </source>
</evidence>
<dbReference type="Pfam" id="PF01974">
    <property type="entry name" value="tRNA_int_endo"/>
    <property type="match status" value="1"/>
</dbReference>
<comment type="catalytic activity">
    <reaction evidence="5">
        <text>pretRNA = a 3'-half-tRNA molecule with a 5'-OH end + a 5'-half-tRNA molecule with a 2',3'-cyclic phosphate end + an intron with a 2',3'-cyclic phosphate and a 5'-hydroxyl terminus.</text>
        <dbReference type="EC" id="4.6.1.16"/>
    </reaction>
</comment>
<feature type="domain" description="tRNA intron endonuclease catalytic" evidence="6">
    <location>
        <begin position="306"/>
        <end position="383"/>
    </location>
</feature>